<dbReference type="STRING" id="1444770.AF72_05160"/>
<dbReference type="KEGG" id="xtw:AB672_02490"/>
<evidence type="ECO:0000313" key="1">
    <source>
        <dbReference type="EMBL" id="EWS78467.1"/>
    </source>
</evidence>
<comment type="caution">
    <text evidence="1">The sequence shown here is derived from an EMBL/GenBank/DDBJ whole genome shotgun (WGS) entry which is preliminary data.</text>
</comment>
<name>Z9JL23_9GAMM</name>
<evidence type="ECO:0000313" key="2">
    <source>
        <dbReference type="Proteomes" id="UP000020406"/>
    </source>
</evidence>
<organism evidence="1 2">
    <name type="scientific">Xylella taiwanensis</name>
    <dbReference type="NCBI Taxonomy" id="1444770"/>
    <lineage>
        <taxon>Bacteria</taxon>
        <taxon>Pseudomonadati</taxon>
        <taxon>Pseudomonadota</taxon>
        <taxon>Gammaproteobacteria</taxon>
        <taxon>Lysobacterales</taxon>
        <taxon>Lysobacteraceae</taxon>
        <taxon>Xylella</taxon>
    </lineage>
</organism>
<reference evidence="1 2" key="1">
    <citation type="journal article" date="2014" name="Genome Announc.">
        <title>Draft Genome Sequence of Xylella fastidiosa Pear Leaf Scorch Strain in Taiwan.</title>
        <authorList>
            <person name="Su C.C."/>
            <person name="Deng W.L."/>
            <person name="Jan F.J."/>
            <person name="Chang C.J."/>
            <person name="Huang H."/>
            <person name="Chen J."/>
        </authorList>
    </citation>
    <scope>NUCLEOTIDE SEQUENCE [LARGE SCALE GENOMIC DNA]</scope>
    <source>
        <strain evidence="1 2">PLS229</strain>
    </source>
</reference>
<gene>
    <name evidence="1" type="ORF">AF72_05160</name>
</gene>
<proteinExistence type="predicted"/>
<dbReference type="Proteomes" id="UP000020406">
    <property type="component" value="Unassembled WGS sequence"/>
</dbReference>
<sequence>MLLAVYFQYILNIALADCCVGRVASLWQLVPRPVTLRLMFDRWLDNHQKMAIETCEPWALY</sequence>
<dbReference type="PATRIC" id="fig|1444770.3.peg.1234"/>
<dbReference type="EMBL" id="JDSQ01000007">
    <property type="protein sequence ID" value="EWS78467.1"/>
    <property type="molecule type" value="Genomic_DNA"/>
</dbReference>
<dbReference type="AlphaFoldDB" id="Z9JL23"/>
<accession>Z9JL23</accession>
<protein>
    <submittedName>
        <fullName evidence="1">Uncharacterized protein</fullName>
    </submittedName>
</protein>